<reference evidence="3 4" key="1">
    <citation type="submission" date="2020-05" db="EMBL/GenBank/DDBJ databases">
        <title>Genome sequencing of Spirosoma sp. TS118.</title>
        <authorList>
            <person name="Lee J.-H."/>
            <person name="Jeong S."/>
            <person name="Zhao L."/>
            <person name="Jung J.-H."/>
            <person name="Kim M.-K."/>
            <person name="Lim S."/>
        </authorList>
    </citation>
    <scope>NUCLEOTIDE SEQUENCE [LARGE SCALE GENOMIC DNA]</scope>
    <source>
        <strain evidence="3 4">TS118</strain>
    </source>
</reference>
<name>A0A6M5Y4I7_9BACT</name>
<feature type="region of interest" description="Disordered" evidence="2">
    <location>
        <begin position="1"/>
        <end position="36"/>
    </location>
</feature>
<accession>A0A6M5Y4I7</accession>
<feature type="coiled-coil region" evidence="1">
    <location>
        <begin position="289"/>
        <end position="330"/>
    </location>
</feature>
<dbReference type="InterPro" id="IPR011049">
    <property type="entry name" value="Serralysin-like_metalloprot_C"/>
</dbReference>
<evidence type="ECO:0000313" key="3">
    <source>
        <dbReference type="EMBL" id="QJW88013.1"/>
    </source>
</evidence>
<dbReference type="Proteomes" id="UP000502756">
    <property type="component" value="Chromosome"/>
</dbReference>
<gene>
    <name evidence="3" type="ORF">HNV11_00805</name>
</gene>
<protein>
    <submittedName>
        <fullName evidence="3">BZIP transcription factor</fullName>
    </submittedName>
</protein>
<dbReference type="RefSeq" id="WP_171737845.1">
    <property type="nucleotide sequence ID" value="NZ_CP053435.1"/>
</dbReference>
<keyword evidence="1" id="KW-0175">Coiled coil</keyword>
<feature type="compositionally biased region" description="Polar residues" evidence="2">
    <location>
        <begin position="8"/>
        <end position="36"/>
    </location>
</feature>
<organism evidence="3 4">
    <name type="scientific">Spirosoma taeanense</name>
    <dbReference type="NCBI Taxonomy" id="2735870"/>
    <lineage>
        <taxon>Bacteria</taxon>
        <taxon>Pseudomonadati</taxon>
        <taxon>Bacteroidota</taxon>
        <taxon>Cytophagia</taxon>
        <taxon>Cytophagales</taxon>
        <taxon>Cytophagaceae</taxon>
        <taxon>Spirosoma</taxon>
    </lineage>
</organism>
<evidence type="ECO:0000256" key="2">
    <source>
        <dbReference type="SAM" id="MobiDB-lite"/>
    </source>
</evidence>
<dbReference type="EMBL" id="CP053435">
    <property type="protein sequence ID" value="QJW88013.1"/>
    <property type="molecule type" value="Genomic_DNA"/>
</dbReference>
<dbReference type="Gene3D" id="2.150.10.10">
    <property type="entry name" value="Serralysin-like metalloprotease, C-terminal"/>
    <property type="match status" value="1"/>
</dbReference>
<evidence type="ECO:0000256" key="1">
    <source>
        <dbReference type="SAM" id="Coils"/>
    </source>
</evidence>
<sequence length="335" mass="36223">MTDHPRESSQSGTSSNFFRGRNAGNQTRTGENNVYIGNNAGNGVSVNGSNNTAIGFESGRGNAAGSTNTFLGYHADANFVGIENATAIGAHAVVSASNAMVLGNGSVNVGIGSSNPQNRLHILGGLPNTAGIRVSNLTAASSPVVVTDRFLTVNASGDIVLGSLEKTKQPDSVSQYWMLSNNYLRNIRSQGLILGNNITRTPPGYRLFVQDGIMTEKLKVAIKSTADWSDYVFEEGFRLKTLGEVERYVKTHKHLPDVPTAGKVVQDGIDIAQMNALLLKKIEEITLYLIQLEKANKLLNQRNKQLSAITSQQQRDLKQLKQRQAALENRLLQAK</sequence>
<evidence type="ECO:0000313" key="4">
    <source>
        <dbReference type="Proteomes" id="UP000502756"/>
    </source>
</evidence>
<dbReference type="AlphaFoldDB" id="A0A6M5Y4I7"/>
<keyword evidence="4" id="KW-1185">Reference proteome</keyword>
<dbReference type="KEGG" id="stae:HNV11_00805"/>
<proteinExistence type="predicted"/>